<comment type="caution">
    <text evidence="2">The sequence shown here is derived from an EMBL/GenBank/DDBJ whole genome shotgun (WGS) entry which is preliminary data.</text>
</comment>
<organism evidence="2 3">
    <name type="scientific">Corallococcus llansteffanensis</name>
    <dbReference type="NCBI Taxonomy" id="2316731"/>
    <lineage>
        <taxon>Bacteria</taxon>
        <taxon>Pseudomonadati</taxon>
        <taxon>Myxococcota</taxon>
        <taxon>Myxococcia</taxon>
        <taxon>Myxococcales</taxon>
        <taxon>Cystobacterineae</taxon>
        <taxon>Myxococcaceae</taxon>
        <taxon>Corallococcus</taxon>
    </lineage>
</organism>
<sequence>MATKNKRLKQKKLERAKGYQERMEQRQLDARIGSREREIAIMPAVQAERDLTAAVFGGDREAYEAFEQEVSLKAVMRLHRVFGGREGVAVLAGLLEDVCHGDAGTFAELLEGLGSERALRHMFVVFNGDTTLISMLLTRLGTTGAFTDSFKQQVEEREKVRREQGEGNLPNVAVRVERFATEARTKLALAQAQAAQRNQNIQHPVVQNLMREWYARQAELEDLLRSGKPTVQALTGALVTINAFHQSAETVRATVEQEWFHWLKFRDSKAKIDELIRVAKQKSTDIAGVLMKRSGPMPFPQQRMVPGAKDLEDVQARMAKDKGLRTPSQAWALVAAERKGAHEKAFSRVKALQRLEDLNTKWGTDYDEEDFERILQHLVQLRLVTNYTFAKKPGDNLDQRKNKPVGTPLKDLLMGSTTFQQVWETGASQASTDLTKRGAVEEQMGYASALKRTQGKFQDYNDATSRFAPTDRTEMPKYAALVSPTQKHGVAQRYGKSYVIWKDALHERMTHTPGDSWNQFDQGVKHFTSPKHPEMLFAHTDEPILRLAAAEATGKDAAWLKKQRASGADFGGPYIETQLHGDLTWKDVATIVVGDDEEDAEAMVEQFRAFAKKHGHDFLVRGKGERGAVPMGGGKARFVPRSVEVSVDKAGVSKPSSKSAQKQVSAGHGFFLTSAQAARLALARRQNVAITPDGDCLFASLIRVGAYDGSVMRLRQLVADRVANRQIDVSAFNLDARQTAADIRRIGSYNNLAGDATPSLIANALGINIIIYNADGSTTTLDSGSARTFHVIRFLAPAAHYHATAPL</sequence>
<dbReference type="EMBL" id="RAWB01000103">
    <property type="protein sequence ID" value="RKH61002.1"/>
    <property type="molecule type" value="Genomic_DNA"/>
</dbReference>
<name>A0A3A8Q8C6_9BACT</name>
<dbReference type="RefSeq" id="WP_120643602.1">
    <property type="nucleotide sequence ID" value="NZ_RAWB01000103.1"/>
</dbReference>
<gene>
    <name evidence="2" type="ORF">D7V93_12430</name>
</gene>
<evidence type="ECO:0008006" key="4">
    <source>
        <dbReference type="Google" id="ProtNLM"/>
    </source>
</evidence>
<feature type="region of interest" description="Disordered" evidence="1">
    <location>
        <begin position="1"/>
        <end position="20"/>
    </location>
</feature>
<feature type="compositionally biased region" description="Basic residues" evidence="1">
    <location>
        <begin position="1"/>
        <end position="10"/>
    </location>
</feature>
<proteinExistence type="predicted"/>
<dbReference type="CDD" id="cd22744">
    <property type="entry name" value="OTU"/>
    <property type="match status" value="1"/>
</dbReference>
<evidence type="ECO:0000256" key="1">
    <source>
        <dbReference type="SAM" id="MobiDB-lite"/>
    </source>
</evidence>
<dbReference type="Proteomes" id="UP000272888">
    <property type="component" value="Unassembled WGS sequence"/>
</dbReference>
<reference evidence="3" key="1">
    <citation type="submission" date="2018-09" db="EMBL/GenBank/DDBJ databases">
        <authorList>
            <person name="Livingstone P.G."/>
            <person name="Whitworth D.E."/>
        </authorList>
    </citation>
    <scope>NUCLEOTIDE SEQUENCE [LARGE SCALE GENOMIC DNA]</scope>
    <source>
        <strain evidence="3">CA051B</strain>
    </source>
</reference>
<keyword evidence="3" id="KW-1185">Reference proteome</keyword>
<evidence type="ECO:0000313" key="2">
    <source>
        <dbReference type="EMBL" id="RKH61002.1"/>
    </source>
</evidence>
<evidence type="ECO:0000313" key="3">
    <source>
        <dbReference type="Proteomes" id="UP000272888"/>
    </source>
</evidence>
<feature type="compositionally biased region" description="Basic and acidic residues" evidence="1">
    <location>
        <begin position="11"/>
        <end position="20"/>
    </location>
</feature>
<dbReference type="Gene3D" id="3.90.70.80">
    <property type="match status" value="1"/>
</dbReference>
<dbReference type="AlphaFoldDB" id="A0A3A8Q8C6"/>
<accession>A0A3A8Q8C6</accession>
<protein>
    <recommendedName>
        <fullName evidence="4">OTU domain-containing protein</fullName>
    </recommendedName>
</protein>